<dbReference type="RefSeq" id="WP_119013336.1">
    <property type="nucleotide sequence ID" value="NZ_QXNC01000015.1"/>
</dbReference>
<dbReference type="Proteomes" id="UP000295182">
    <property type="component" value="Unassembled WGS sequence"/>
</dbReference>
<dbReference type="OrthoDB" id="9786526at2"/>
<evidence type="ECO:0000313" key="7">
    <source>
        <dbReference type="Proteomes" id="UP000295182"/>
    </source>
</evidence>
<dbReference type="PANTHER" id="PTHR30126">
    <property type="entry name" value="HTH-TYPE TRANSCRIPTIONAL REGULATOR"/>
    <property type="match status" value="1"/>
</dbReference>
<comment type="caution">
    <text evidence="6">The sequence shown here is derived from an EMBL/GenBank/DDBJ whole genome shotgun (WGS) entry which is preliminary data.</text>
</comment>
<dbReference type="Pfam" id="PF03466">
    <property type="entry name" value="LysR_substrate"/>
    <property type="match status" value="1"/>
</dbReference>
<dbReference type="InterPro" id="IPR036390">
    <property type="entry name" value="WH_DNA-bd_sf"/>
</dbReference>
<keyword evidence="7" id="KW-1185">Reference proteome</keyword>
<dbReference type="SUPFAM" id="SSF53850">
    <property type="entry name" value="Periplasmic binding protein-like II"/>
    <property type="match status" value="1"/>
</dbReference>
<dbReference type="CDD" id="cd05466">
    <property type="entry name" value="PBP2_LTTR_substrate"/>
    <property type="match status" value="1"/>
</dbReference>
<comment type="similarity">
    <text evidence="1">Belongs to the LysR transcriptional regulatory family.</text>
</comment>
<evidence type="ECO:0000256" key="4">
    <source>
        <dbReference type="ARBA" id="ARBA00023163"/>
    </source>
</evidence>
<dbReference type="EMBL" id="SLXH01000016">
    <property type="protein sequence ID" value="TCP16775.1"/>
    <property type="molecule type" value="Genomic_DNA"/>
</dbReference>
<proteinExistence type="inferred from homology"/>
<dbReference type="Gene3D" id="3.40.190.10">
    <property type="entry name" value="Periplasmic binding protein-like II"/>
    <property type="match status" value="2"/>
</dbReference>
<dbReference type="FunFam" id="1.10.10.10:FF:000001">
    <property type="entry name" value="LysR family transcriptional regulator"/>
    <property type="match status" value="1"/>
</dbReference>
<dbReference type="AlphaFoldDB" id="A0A4R2N7G3"/>
<dbReference type="PANTHER" id="PTHR30126:SF94">
    <property type="entry name" value="LYSR FAMILY TRANSCRIPTIONAL REGULATOR"/>
    <property type="match status" value="1"/>
</dbReference>
<feature type="domain" description="HTH lysR-type" evidence="5">
    <location>
        <begin position="1"/>
        <end position="58"/>
    </location>
</feature>
<keyword evidence="4" id="KW-0804">Transcription</keyword>
<dbReference type="SUPFAM" id="SSF46785">
    <property type="entry name" value="Winged helix' DNA-binding domain"/>
    <property type="match status" value="1"/>
</dbReference>
<dbReference type="InterPro" id="IPR000847">
    <property type="entry name" value="LysR_HTH_N"/>
</dbReference>
<dbReference type="PROSITE" id="PS50931">
    <property type="entry name" value="HTH_LYSR"/>
    <property type="match status" value="1"/>
</dbReference>
<evidence type="ECO:0000259" key="5">
    <source>
        <dbReference type="PROSITE" id="PS50931"/>
    </source>
</evidence>
<dbReference type="Gene3D" id="1.10.10.10">
    <property type="entry name" value="Winged helix-like DNA-binding domain superfamily/Winged helix DNA-binding domain"/>
    <property type="match status" value="1"/>
</dbReference>
<keyword evidence="3" id="KW-0238">DNA-binding</keyword>
<reference evidence="6 7" key="1">
    <citation type="submission" date="2019-03" db="EMBL/GenBank/DDBJ databases">
        <title>Genomic Encyclopedia of Type Strains, Phase IV (KMG-IV): sequencing the most valuable type-strain genomes for metagenomic binning, comparative biology and taxonomic classification.</title>
        <authorList>
            <person name="Goeker M."/>
        </authorList>
    </citation>
    <scope>NUCLEOTIDE SEQUENCE [LARGE SCALE GENOMIC DNA]</scope>
    <source>
        <strain evidence="6 7">DSM 1837</strain>
    </source>
</reference>
<gene>
    <name evidence="6" type="ORF">EV674_11680</name>
</gene>
<organism evidence="6 7">
    <name type="scientific">Simplicispira metamorpha</name>
    <dbReference type="NCBI Taxonomy" id="80881"/>
    <lineage>
        <taxon>Bacteria</taxon>
        <taxon>Pseudomonadati</taxon>
        <taxon>Pseudomonadota</taxon>
        <taxon>Betaproteobacteria</taxon>
        <taxon>Burkholderiales</taxon>
        <taxon>Comamonadaceae</taxon>
        <taxon>Simplicispira</taxon>
    </lineage>
</organism>
<evidence type="ECO:0000256" key="3">
    <source>
        <dbReference type="ARBA" id="ARBA00023125"/>
    </source>
</evidence>
<evidence type="ECO:0000256" key="1">
    <source>
        <dbReference type="ARBA" id="ARBA00009437"/>
    </source>
</evidence>
<protein>
    <submittedName>
        <fullName evidence="6">LysR family transcriptional regulator</fullName>
    </submittedName>
</protein>
<evidence type="ECO:0000313" key="6">
    <source>
        <dbReference type="EMBL" id="TCP16775.1"/>
    </source>
</evidence>
<keyword evidence="2" id="KW-0805">Transcription regulation</keyword>
<dbReference type="InterPro" id="IPR036388">
    <property type="entry name" value="WH-like_DNA-bd_sf"/>
</dbReference>
<dbReference type="GO" id="GO:0000976">
    <property type="term" value="F:transcription cis-regulatory region binding"/>
    <property type="evidence" value="ECO:0007669"/>
    <property type="project" value="TreeGrafter"/>
</dbReference>
<accession>A0A4R2N7G3</accession>
<sequence>MTLKQLEAFYWAATCANFTTAAQRVHLSISSLSKRLTELEQSLGRTLFDRSGHRATLTEAGQALLPQARQLLEAAAALKAGTAAPQGLSGRCTFGVGELTALTWLPKLVALVRQTHPALVLEPRVDIGSALEDGLERGELDFAVIAGRSSRSGIASQWLTEARFVWTASASVVGNARRMSPALLEHAALVTLPAGAGTTRILDDWLLAQGITAEQRLTCNHWGAIAGLLVEGMGIGFLPEGWAWALAQRGRLRILESNPPLAPLPYAFQWRRDNLRPLVPLLRELALQTADFSGASQLF</sequence>
<evidence type="ECO:0000256" key="2">
    <source>
        <dbReference type="ARBA" id="ARBA00023015"/>
    </source>
</evidence>
<dbReference type="InterPro" id="IPR005119">
    <property type="entry name" value="LysR_subst-bd"/>
</dbReference>
<dbReference type="Pfam" id="PF00126">
    <property type="entry name" value="HTH_1"/>
    <property type="match status" value="1"/>
</dbReference>
<dbReference type="GO" id="GO:0003700">
    <property type="term" value="F:DNA-binding transcription factor activity"/>
    <property type="evidence" value="ECO:0007669"/>
    <property type="project" value="InterPro"/>
</dbReference>
<name>A0A4R2N7G3_9BURK</name>